<name>I6Z789_MELRP</name>
<proteinExistence type="inferred from homology"/>
<dbReference type="SUPFAM" id="SSF55781">
    <property type="entry name" value="GAF domain-like"/>
    <property type="match status" value="1"/>
</dbReference>
<dbReference type="PATRIC" id="fig|1191523.3.peg.1900"/>
<reference evidence="3 4" key="1">
    <citation type="journal article" date="2013" name="PLoS ONE">
        <title>Genomic analysis of Melioribacter roseus, facultatively anaerobic organotrophic bacterium representing a novel deep lineage within Bacteriodetes/Chlorobi group.</title>
        <authorList>
            <person name="Kadnikov V.V."/>
            <person name="Mardanov A.V."/>
            <person name="Podosokorskaya O.A."/>
            <person name="Gavrilov S.N."/>
            <person name="Kublanov I.V."/>
            <person name="Beletsky A.V."/>
            <person name="Bonch-Osmolovskaya E.A."/>
            <person name="Ravin N.V."/>
        </authorList>
    </citation>
    <scope>NUCLEOTIDE SEQUENCE [LARGE SCALE GENOMIC DNA]</scope>
    <source>
        <strain evidence="4">JCM 17771 / P3M-2</strain>
    </source>
</reference>
<dbReference type="GO" id="GO:0033745">
    <property type="term" value="F:L-methionine-(R)-S-oxide reductase activity"/>
    <property type="evidence" value="ECO:0007669"/>
    <property type="project" value="TreeGrafter"/>
</dbReference>
<gene>
    <name evidence="3" type="ordered locus">MROS_1791</name>
</gene>
<accession>I6Z789</accession>
<evidence type="ECO:0000313" key="3">
    <source>
        <dbReference type="EMBL" id="AFN75025.1"/>
    </source>
</evidence>
<evidence type="ECO:0000313" key="4">
    <source>
        <dbReference type="Proteomes" id="UP000009011"/>
    </source>
</evidence>
<dbReference type="KEGG" id="mro:MROS_1791"/>
<dbReference type="GO" id="GO:0005829">
    <property type="term" value="C:cytosol"/>
    <property type="evidence" value="ECO:0007669"/>
    <property type="project" value="TreeGrafter"/>
</dbReference>
<dbReference type="InterPro" id="IPR003018">
    <property type="entry name" value="GAF"/>
</dbReference>
<comment type="similarity">
    <text evidence="1">Belongs to the free Met sulfoxide reductase family.</text>
</comment>
<dbReference type="Gene3D" id="3.30.450.40">
    <property type="match status" value="1"/>
</dbReference>
<dbReference type="Proteomes" id="UP000009011">
    <property type="component" value="Chromosome"/>
</dbReference>
<dbReference type="InterPro" id="IPR029016">
    <property type="entry name" value="GAF-like_dom_sf"/>
</dbReference>
<dbReference type="eggNOG" id="COG1956">
    <property type="taxonomic scope" value="Bacteria"/>
</dbReference>
<evidence type="ECO:0000256" key="1">
    <source>
        <dbReference type="ARBA" id="ARBA00038454"/>
    </source>
</evidence>
<dbReference type="PANTHER" id="PTHR21021:SF15">
    <property type="entry name" value="FREE METHIONINE-R-SULFOXIDE REDUCTASE"/>
    <property type="match status" value="1"/>
</dbReference>
<dbReference type="AlphaFoldDB" id="I6Z789"/>
<dbReference type="HOGENOM" id="CLU_077738_2_0_10"/>
<dbReference type="InterPro" id="IPR051330">
    <property type="entry name" value="Phosphatase_reg/MetRdx"/>
</dbReference>
<dbReference type="OrthoDB" id="9796252at2"/>
<organism evidence="3 4">
    <name type="scientific">Melioribacter roseus (strain DSM 23840 / JCM 17771 / VKM B-2668 / P3M-2)</name>
    <dbReference type="NCBI Taxonomy" id="1191523"/>
    <lineage>
        <taxon>Bacteria</taxon>
        <taxon>Pseudomonadati</taxon>
        <taxon>Ignavibacteriota</taxon>
        <taxon>Ignavibacteria</taxon>
        <taxon>Ignavibacteriales</taxon>
        <taxon>Melioribacteraceae</taxon>
        <taxon>Melioribacter</taxon>
    </lineage>
</organism>
<dbReference type="RefSeq" id="WP_014856457.1">
    <property type="nucleotide sequence ID" value="NC_018178.1"/>
</dbReference>
<evidence type="ECO:0000259" key="2">
    <source>
        <dbReference type="Pfam" id="PF01590"/>
    </source>
</evidence>
<dbReference type="EMBL" id="CP003557">
    <property type="protein sequence ID" value="AFN75025.1"/>
    <property type="molecule type" value="Genomic_DNA"/>
</dbReference>
<dbReference type="Pfam" id="PF01590">
    <property type="entry name" value="GAF"/>
    <property type="match status" value="1"/>
</dbReference>
<keyword evidence="4" id="KW-1185">Reference proteome</keyword>
<protein>
    <submittedName>
        <fullName evidence="3">Putative GAF sensor protein</fullName>
    </submittedName>
</protein>
<dbReference type="FunFam" id="3.30.450.40:FF:000008">
    <property type="entry name" value="GAF domain-containing proteins"/>
    <property type="match status" value="1"/>
</dbReference>
<dbReference type="PANTHER" id="PTHR21021">
    <property type="entry name" value="GAF/PUTATIVE CYTOSKELETAL PROTEIN"/>
    <property type="match status" value="1"/>
</dbReference>
<feature type="domain" description="GAF" evidence="2">
    <location>
        <begin position="38"/>
        <end position="146"/>
    </location>
</feature>
<dbReference type="STRING" id="1191523.MROS_1791"/>
<sequence length="171" mass="19214">MAEYQQIDKVLPEEEKYKLIIKQSESILDNALPLLSNLSNITALLKQTFDKISWVGFYFNRDGILYLGPFQGKTACTKINFGKGVCGKSIETGETIVVEDVEKFPGHIYCDAGSKSEIVVPIIKDDIKYGVLDLDSYIPAAFGNTDKIYLERLIGILSEQLNLDKLERLMI</sequence>